<name>A0A9X0CKG2_9CNID</name>
<dbReference type="Gene3D" id="3.30.60.30">
    <property type="match status" value="1"/>
</dbReference>
<comment type="caution">
    <text evidence="3">The sequence shown here is derived from an EMBL/GenBank/DDBJ whole genome shotgun (WGS) entry which is preliminary data.</text>
</comment>
<dbReference type="PROSITE" id="PS51465">
    <property type="entry name" value="KAZAL_2"/>
    <property type="match status" value="1"/>
</dbReference>
<dbReference type="InterPro" id="IPR036058">
    <property type="entry name" value="Kazal_dom_sf"/>
</dbReference>
<evidence type="ECO:0000259" key="2">
    <source>
        <dbReference type="PROSITE" id="PS51465"/>
    </source>
</evidence>
<proteinExistence type="predicted"/>
<feature type="chain" id="PRO_5040735555" description="Kazal-like domain-containing protein" evidence="1">
    <location>
        <begin position="25"/>
        <end position="127"/>
    </location>
</feature>
<feature type="domain" description="Kazal-like" evidence="2">
    <location>
        <begin position="33"/>
        <end position="94"/>
    </location>
</feature>
<feature type="signal peptide" evidence="1">
    <location>
        <begin position="1"/>
        <end position="24"/>
    </location>
</feature>
<dbReference type="InterPro" id="IPR002350">
    <property type="entry name" value="Kazal_dom"/>
</dbReference>
<reference evidence="3" key="1">
    <citation type="submission" date="2023-01" db="EMBL/GenBank/DDBJ databases">
        <title>Genome assembly of the deep-sea coral Lophelia pertusa.</title>
        <authorList>
            <person name="Herrera S."/>
            <person name="Cordes E."/>
        </authorList>
    </citation>
    <scope>NUCLEOTIDE SEQUENCE</scope>
    <source>
        <strain evidence="3">USNM1676648</strain>
        <tissue evidence="3">Polyp</tissue>
    </source>
</reference>
<dbReference type="OrthoDB" id="126772at2759"/>
<sequence>MRESRRFLLILAVLIAVVVHTTWAVRHDTFWGEKAPPGCQPCPKNDEGLFDTPVCGLNGIAYKNFCYLTLRNCIAKILKKKPVIPSGDPNTCGLQMKIYNSFSDKPFKRRKRAILKLLEKTTTDNRG</sequence>
<evidence type="ECO:0000313" key="4">
    <source>
        <dbReference type="Proteomes" id="UP001163046"/>
    </source>
</evidence>
<keyword evidence="4" id="KW-1185">Reference proteome</keyword>
<dbReference type="EMBL" id="MU827308">
    <property type="protein sequence ID" value="KAJ7361777.1"/>
    <property type="molecule type" value="Genomic_DNA"/>
</dbReference>
<evidence type="ECO:0000256" key="1">
    <source>
        <dbReference type="SAM" id="SignalP"/>
    </source>
</evidence>
<evidence type="ECO:0000313" key="3">
    <source>
        <dbReference type="EMBL" id="KAJ7361777.1"/>
    </source>
</evidence>
<dbReference type="SUPFAM" id="SSF100895">
    <property type="entry name" value="Kazal-type serine protease inhibitors"/>
    <property type="match status" value="1"/>
</dbReference>
<dbReference type="Pfam" id="PF07648">
    <property type="entry name" value="Kazal_2"/>
    <property type="match status" value="1"/>
</dbReference>
<gene>
    <name evidence="3" type="ORF">OS493_014418</name>
</gene>
<accession>A0A9X0CKG2</accession>
<keyword evidence="1" id="KW-0732">Signal</keyword>
<organism evidence="3 4">
    <name type="scientific">Desmophyllum pertusum</name>
    <dbReference type="NCBI Taxonomy" id="174260"/>
    <lineage>
        <taxon>Eukaryota</taxon>
        <taxon>Metazoa</taxon>
        <taxon>Cnidaria</taxon>
        <taxon>Anthozoa</taxon>
        <taxon>Hexacorallia</taxon>
        <taxon>Scleractinia</taxon>
        <taxon>Caryophylliina</taxon>
        <taxon>Caryophylliidae</taxon>
        <taxon>Desmophyllum</taxon>
    </lineage>
</organism>
<dbReference type="AlphaFoldDB" id="A0A9X0CKG2"/>
<dbReference type="Proteomes" id="UP001163046">
    <property type="component" value="Unassembled WGS sequence"/>
</dbReference>
<protein>
    <recommendedName>
        <fullName evidence="2">Kazal-like domain-containing protein</fullName>
    </recommendedName>
</protein>